<comment type="function">
    <text evidence="6">Plays an important role in the control of DNA replication and the maintenance of replication fork stability.</text>
</comment>
<proteinExistence type="inferred from homology"/>
<protein>
    <recommendedName>
        <fullName evidence="6">TIMELESS-interacting protein</fullName>
    </recommendedName>
</protein>
<evidence type="ECO:0000256" key="7">
    <source>
        <dbReference type="SAM" id="Coils"/>
    </source>
</evidence>
<gene>
    <name evidence="10" type="primary">Acey_s0001.g380</name>
    <name evidence="10" type="synonym">Acey-F23C8.9</name>
    <name evidence="10" type="ORF">Y032_0001g380</name>
</gene>
<keyword evidence="11" id="KW-1185">Reference proteome</keyword>
<dbReference type="InterPro" id="IPR012923">
    <property type="entry name" value="Csm3"/>
</dbReference>
<keyword evidence="7" id="KW-0175">Coiled coil</keyword>
<evidence type="ECO:0000256" key="3">
    <source>
        <dbReference type="ARBA" id="ARBA00022763"/>
    </source>
</evidence>
<evidence type="ECO:0000256" key="2">
    <source>
        <dbReference type="ARBA" id="ARBA00006075"/>
    </source>
</evidence>
<comment type="subcellular location">
    <subcellularLocation>
        <location evidence="1 6">Nucleus</location>
    </subcellularLocation>
</comment>
<keyword evidence="5 6" id="KW-0131">Cell cycle</keyword>
<accession>A0A016W4Y5</accession>
<evidence type="ECO:0000259" key="9">
    <source>
        <dbReference type="Pfam" id="PF07962"/>
    </source>
</evidence>
<evidence type="ECO:0000313" key="10">
    <source>
        <dbReference type="EMBL" id="EYC34367.1"/>
    </source>
</evidence>
<feature type="compositionally biased region" description="Acidic residues" evidence="8">
    <location>
        <begin position="53"/>
        <end position="62"/>
    </location>
</feature>
<organism evidence="10 11">
    <name type="scientific">Ancylostoma ceylanicum</name>
    <dbReference type="NCBI Taxonomy" id="53326"/>
    <lineage>
        <taxon>Eukaryota</taxon>
        <taxon>Metazoa</taxon>
        <taxon>Ecdysozoa</taxon>
        <taxon>Nematoda</taxon>
        <taxon>Chromadorea</taxon>
        <taxon>Rhabditida</taxon>
        <taxon>Rhabditina</taxon>
        <taxon>Rhabditomorpha</taxon>
        <taxon>Strongyloidea</taxon>
        <taxon>Ancylostomatidae</taxon>
        <taxon>Ancylostomatinae</taxon>
        <taxon>Ancylostoma</taxon>
    </lineage>
</organism>
<evidence type="ECO:0000256" key="8">
    <source>
        <dbReference type="SAM" id="MobiDB-lite"/>
    </source>
</evidence>
<sequence>MSKPQSTPTVTFGLRERAAFVLRLQTLKARIEHYSTMGEIDDFFGNDFYSDEPAIDEEEAGPSDDQQLNSLIEKENQQAVKKSGKSRPQPKLNEDTITGPKGIQALRESFKNYKPDPLKDPYENLNVMLKKYEHWAHVMFPKLKFEDVVSRCESLGDKRIVKVYMTKSRLDMPITDEDFAPRRKKGDEIIETENNEDSGGYRSEASGDDNYYDPLESNIDKGKAKEADSLAGTSNLWSAKSVRAGSNSQEVDDDMMEAANDASRRLMEEEQRRLEEAELAMADEIMDDFDV</sequence>
<evidence type="ECO:0000256" key="1">
    <source>
        <dbReference type="ARBA" id="ARBA00004123"/>
    </source>
</evidence>
<evidence type="ECO:0000256" key="5">
    <source>
        <dbReference type="ARBA" id="ARBA00023306"/>
    </source>
</evidence>
<dbReference type="PANTHER" id="PTHR13220">
    <property type="entry name" value="TIMELESS INTERACTING-RELATED"/>
    <property type="match status" value="1"/>
</dbReference>
<dbReference type="GO" id="GO:0043111">
    <property type="term" value="P:replication fork arrest"/>
    <property type="evidence" value="ECO:0007669"/>
    <property type="project" value="TreeGrafter"/>
</dbReference>
<dbReference type="GO" id="GO:0003677">
    <property type="term" value="F:DNA binding"/>
    <property type="evidence" value="ECO:0007669"/>
    <property type="project" value="TreeGrafter"/>
</dbReference>
<dbReference type="Proteomes" id="UP000024635">
    <property type="component" value="Unassembled WGS sequence"/>
</dbReference>
<reference evidence="11" key="1">
    <citation type="journal article" date="2015" name="Nat. Genet.">
        <title>The genome and transcriptome of the zoonotic hookworm Ancylostoma ceylanicum identify infection-specific gene families.</title>
        <authorList>
            <person name="Schwarz E.M."/>
            <person name="Hu Y."/>
            <person name="Antoshechkin I."/>
            <person name="Miller M.M."/>
            <person name="Sternberg P.W."/>
            <person name="Aroian R.V."/>
        </authorList>
    </citation>
    <scope>NUCLEOTIDE SEQUENCE</scope>
    <source>
        <strain evidence="11">HY135</strain>
    </source>
</reference>
<feature type="compositionally biased region" description="Basic and acidic residues" evidence="8">
    <location>
        <begin position="179"/>
        <end position="188"/>
    </location>
</feature>
<evidence type="ECO:0000256" key="4">
    <source>
        <dbReference type="ARBA" id="ARBA00023242"/>
    </source>
</evidence>
<dbReference type="PANTHER" id="PTHR13220:SF11">
    <property type="entry name" value="TIMELESS-INTERACTING PROTEIN"/>
    <property type="match status" value="1"/>
</dbReference>
<evidence type="ECO:0000313" key="11">
    <source>
        <dbReference type="Proteomes" id="UP000024635"/>
    </source>
</evidence>
<dbReference type="InterPro" id="IPR040038">
    <property type="entry name" value="TIPIN/Csm3/Swi3"/>
</dbReference>
<feature type="domain" description="Chromosome segregation in meiosis protein 3" evidence="9">
    <location>
        <begin position="91"/>
        <end position="171"/>
    </location>
</feature>
<comment type="caution">
    <text evidence="10">The sequence shown here is derived from an EMBL/GenBank/DDBJ whole genome shotgun (WGS) entry which is preliminary data.</text>
</comment>
<feature type="region of interest" description="Disordered" evidence="8">
    <location>
        <begin position="53"/>
        <end position="98"/>
    </location>
</feature>
<dbReference type="GO" id="GO:0031298">
    <property type="term" value="C:replication fork protection complex"/>
    <property type="evidence" value="ECO:0007669"/>
    <property type="project" value="TreeGrafter"/>
</dbReference>
<dbReference type="GO" id="GO:0031297">
    <property type="term" value="P:replication fork processing"/>
    <property type="evidence" value="ECO:0007669"/>
    <property type="project" value="UniProtKB-UniRule"/>
</dbReference>
<dbReference type="GO" id="GO:0000076">
    <property type="term" value="P:DNA replication checkpoint signaling"/>
    <property type="evidence" value="ECO:0007669"/>
    <property type="project" value="UniProtKB-UniRule"/>
</dbReference>
<keyword evidence="3 6" id="KW-0227">DNA damage</keyword>
<keyword evidence="4 6" id="KW-0539">Nucleus</keyword>
<feature type="coiled-coil region" evidence="7">
    <location>
        <begin position="260"/>
        <end position="287"/>
    </location>
</feature>
<dbReference type="STRING" id="53326.A0A016W4Y5"/>
<dbReference type="Pfam" id="PF07962">
    <property type="entry name" value="Swi3"/>
    <property type="match status" value="1"/>
</dbReference>
<dbReference type="GO" id="GO:0006974">
    <property type="term" value="P:DNA damage response"/>
    <property type="evidence" value="ECO:0007669"/>
    <property type="project" value="UniProtKB-KW"/>
</dbReference>
<name>A0A016W4Y5_9BILA</name>
<dbReference type="EMBL" id="JARK01001337">
    <property type="protein sequence ID" value="EYC34367.1"/>
    <property type="molecule type" value="Genomic_DNA"/>
</dbReference>
<dbReference type="AlphaFoldDB" id="A0A016W4Y5"/>
<evidence type="ECO:0000256" key="6">
    <source>
        <dbReference type="RuleBase" id="RU366049"/>
    </source>
</evidence>
<dbReference type="OrthoDB" id="437078at2759"/>
<comment type="similarity">
    <text evidence="2 6">Belongs to the CSM3 family.</text>
</comment>
<feature type="region of interest" description="Disordered" evidence="8">
    <location>
        <begin position="175"/>
        <end position="226"/>
    </location>
</feature>